<dbReference type="Proteomes" id="UP000009049">
    <property type="component" value="Chromosome"/>
</dbReference>
<accession>A4CQ72</accession>
<keyword evidence="2" id="KW-1185">Reference proteome</keyword>
<evidence type="ECO:0000313" key="1">
    <source>
        <dbReference type="EMBL" id="EAR14157.1"/>
    </source>
</evidence>
<reference evidence="1 2" key="1">
    <citation type="journal article" date="2009" name="J. Bacteriol.">
        <title>Complete genome sequence of Robiginitalea biformata HTCC2501.</title>
        <authorList>
            <person name="Oh H.M."/>
            <person name="Giovannoni S.J."/>
            <person name="Lee K."/>
            <person name="Ferriera S."/>
            <person name="Johnson J."/>
            <person name="Cho J.C."/>
        </authorList>
    </citation>
    <scope>NUCLEOTIDE SEQUENCE [LARGE SCALE GENOMIC DNA]</scope>
    <source>
        <strain evidence="2">ATCC BAA-864 / HTCC2501 / KCTC 12146</strain>
    </source>
</reference>
<dbReference type="HOGENOM" id="CLU_3348089_0_0_10"/>
<name>A4CQ72_ROBBH</name>
<proteinExistence type="predicted"/>
<sequence length="37" mass="4136">MPFFLQTRKRMQVVQTGFGPAAQDSGLAVCHQPGRQF</sequence>
<protein>
    <submittedName>
        <fullName evidence="1">Uncharacterized protein</fullName>
    </submittedName>
</protein>
<dbReference type="AlphaFoldDB" id="A4CQ72"/>
<evidence type="ECO:0000313" key="2">
    <source>
        <dbReference type="Proteomes" id="UP000009049"/>
    </source>
</evidence>
<dbReference type="KEGG" id="rbi:RB2501_01985"/>
<gene>
    <name evidence="1" type="ordered locus">RB2501_01985</name>
</gene>
<organism evidence="1 2">
    <name type="scientific">Robiginitalea biformata (strain ATCC BAA-864 / DSM 15991 / KCTC 12146 / HTCC2501)</name>
    <dbReference type="NCBI Taxonomy" id="313596"/>
    <lineage>
        <taxon>Bacteria</taxon>
        <taxon>Pseudomonadati</taxon>
        <taxon>Bacteroidota</taxon>
        <taxon>Flavobacteriia</taxon>
        <taxon>Flavobacteriales</taxon>
        <taxon>Flavobacteriaceae</taxon>
        <taxon>Robiginitalea</taxon>
    </lineage>
</organism>
<dbReference type="EMBL" id="CP001712">
    <property type="protein sequence ID" value="EAR14157.1"/>
    <property type="molecule type" value="Genomic_DNA"/>
</dbReference>